<dbReference type="Proteomes" id="UP000274131">
    <property type="component" value="Unassembled WGS sequence"/>
</dbReference>
<dbReference type="OrthoDB" id="536948at2759"/>
<name>A0A0N4V0C1_ENTVE</name>
<sequence length="98" mass="10927">MYLIILLLLFEYCNCQGQVTHPGYDIPSQPINNVLGGVYANNITLFFRNSPYRVQSDVTVEAGATITIETGVRLYFDTGVGLKVKGSIYAVILKHKDR</sequence>
<dbReference type="WBParaSite" id="EVEC_0000335801-mRNA-1">
    <property type="protein sequence ID" value="EVEC_0000335801-mRNA-1"/>
    <property type="gene ID" value="EVEC_0000335801"/>
</dbReference>
<protein>
    <submittedName>
        <fullName evidence="4">G8 domain-containing protein</fullName>
    </submittedName>
</protein>
<dbReference type="AlphaFoldDB" id="A0A0N4V0C1"/>
<keyword evidence="3" id="KW-1185">Reference proteome</keyword>
<evidence type="ECO:0000313" key="2">
    <source>
        <dbReference type="EMBL" id="VDD87923.1"/>
    </source>
</evidence>
<feature type="chain" id="PRO_5043122557" evidence="1">
    <location>
        <begin position="18"/>
        <end position="98"/>
    </location>
</feature>
<gene>
    <name evidence="2" type="ORF">EVEC_LOCUS3066</name>
</gene>
<evidence type="ECO:0000313" key="3">
    <source>
        <dbReference type="Proteomes" id="UP000274131"/>
    </source>
</evidence>
<evidence type="ECO:0000256" key="1">
    <source>
        <dbReference type="SAM" id="SignalP"/>
    </source>
</evidence>
<reference evidence="4" key="1">
    <citation type="submission" date="2017-02" db="UniProtKB">
        <authorList>
            <consortium name="WormBaseParasite"/>
        </authorList>
    </citation>
    <scope>IDENTIFICATION</scope>
</reference>
<evidence type="ECO:0000313" key="4">
    <source>
        <dbReference type="WBParaSite" id="EVEC_0000335801-mRNA-1"/>
    </source>
</evidence>
<keyword evidence="1" id="KW-0732">Signal</keyword>
<dbReference type="STRING" id="51028.A0A0N4V0C1"/>
<reference evidence="2 3" key="2">
    <citation type="submission" date="2018-10" db="EMBL/GenBank/DDBJ databases">
        <authorList>
            <consortium name="Pathogen Informatics"/>
        </authorList>
    </citation>
    <scope>NUCLEOTIDE SEQUENCE [LARGE SCALE GENOMIC DNA]</scope>
</reference>
<feature type="signal peptide" evidence="1">
    <location>
        <begin position="1"/>
        <end position="17"/>
    </location>
</feature>
<proteinExistence type="predicted"/>
<accession>A0A0N4V0C1</accession>
<organism evidence="4">
    <name type="scientific">Enterobius vermicularis</name>
    <name type="common">Human pinworm</name>
    <dbReference type="NCBI Taxonomy" id="51028"/>
    <lineage>
        <taxon>Eukaryota</taxon>
        <taxon>Metazoa</taxon>
        <taxon>Ecdysozoa</taxon>
        <taxon>Nematoda</taxon>
        <taxon>Chromadorea</taxon>
        <taxon>Rhabditida</taxon>
        <taxon>Spirurina</taxon>
        <taxon>Oxyuridomorpha</taxon>
        <taxon>Oxyuroidea</taxon>
        <taxon>Oxyuridae</taxon>
        <taxon>Enterobius</taxon>
    </lineage>
</organism>
<dbReference type="EMBL" id="UXUI01007501">
    <property type="protein sequence ID" value="VDD87923.1"/>
    <property type="molecule type" value="Genomic_DNA"/>
</dbReference>